<accession>A0A517N9J6</accession>
<dbReference type="GO" id="GO:0003677">
    <property type="term" value="F:DNA binding"/>
    <property type="evidence" value="ECO:0007669"/>
    <property type="project" value="InterPro"/>
</dbReference>
<organism evidence="1 2">
    <name type="scientific">Rubripirellula lacrimiformis</name>
    <dbReference type="NCBI Taxonomy" id="1930273"/>
    <lineage>
        <taxon>Bacteria</taxon>
        <taxon>Pseudomonadati</taxon>
        <taxon>Planctomycetota</taxon>
        <taxon>Planctomycetia</taxon>
        <taxon>Pirellulales</taxon>
        <taxon>Pirellulaceae</taxon>
        <taxon>Rubripirellula</taxon>
    </lineage>
</organism>
<dbReference type="Proteomes" id="UP000318538">
    <property type="component" value="Chromosome"/>
</dbReference>
<dbReference type="AlphaFoldDB" id="A0A517N9J6"/>
<evidence type="ECO:0008006" key="3">
    <source>
        <dbReference type="Google" id="ProtNLM"/>
    </source>
</evidence>
<keyword evidence="2" id="KW-1185">Reference proteome</keyword>
<dbReference type="EMBL" id="CP036525">
    <property type="protein sequence ID" value="QDT03817.1"/>
    <property type="molecule type" value="Genomic_DNA"/>
</dbReference>
<protein>
    <recommendedName>
        <fullName evidence="3">Nucleoid-associated protein</fullName>
    </recommendedName>
</protein>
<dbReference type="OrthoDB" id="288497at2"/>
<dbReference type="InterPro" id="IPR036894">
    <property type="entry name" value="YbaB-like_sf"/>
</dbReference>
<name>A0A517N9J6_9BACT</name>
<evidence type="ECO:0000313" key="2">
    <source>
        <dbReference type="Proteomes" id="UP000318538"/>
    </source>
</evidence>
<dbReference type="Gene3D" id="3.30.1310.10">
    <property type="entry name" value="Nucleoid-associated protein YbaB-like domain"/>
    <property type="match status" value="1"/>
</dbReference>
<proteinExistence type="predicted"/>
<dbReference type="Pfam" id="PF02575">
    <property type="entry name" value="YbaB_DNA_bd"/>
    <property type="match status" value="1"/>
</dbReference>
<dbReference type="PIRSF" id="PIRSF004555">
    <property type="entry name" value="UCP004555"/>
    <property type="match status" value="1"/>
</dbReference>
<dbReference type="InterPro" id="IPR004401">
    <property type="entry name" value="YbaB/EbfC"/>
</dbReference>
<gene>
    <name evidence="1" type="ORF">K227x_22020</name>
</gene>
<dbReference type="KEGG" id="rlc:K227x_22020"/>
<sequence length="119" mass="12326">MFKGLGNLGNIASMMGSLQQLPDRMRELNDRMKDESVSASSAGGSVEVVMNGTGEVQSVRISDESLAGSELESAIVEATNAAGAAAKKLYAESITNMVDDMDLKLPGLDSVISTLTGGN</sequence>
<evidence type="ECO:0000313" key="1">
    <source>
        <dbReference type="EMBL" id="QDT03817.1"/>
    </source>
</evidence>
<dbReference type="NCBIfam" id="TIGR00103">
    <property type="entry name" value="DNA_YbaB_EbfC"/>
    <property type="match status" value="1"/>
</dbReference>
<reference evidence="1 2" key="1">
    <citation type="submission" date="2019-02" db="EMBL/GenBank/DDBJ databases">
        <title>Deep-cultivation of Planctomycetes and their phenomic and genomic characterization uncovers novel biology.</title>
        <authorList>
            <person name="Wiegand S."/>
            <person name="Jogler M."/>
            <person name="Boedeker C."/>
            <person name="Pinto D."/>
            <person name="Vollmers J."/>
            <person name="Rivas-Marin E."/>
            <person name="Kohn T."/>
            <person name="Peeters S.H."/>
            <person name="Heuer A."/>
            <person name="Rast P."/>
            <person name="Oberbeckmann S."/>
            <person name="Bunk B."/>
            <person name="Jeske O."/>
            <person name="Meyerdierks A."/>
            <person name="Storesund J.E."/>
            <person name="Kallscheuer N."/>
            <person name="Luecker S."/>
            <person name="Lage O.M."/>
            <person name="Pohl T."/>
            <person name="Merkel B.J."/>
            <person name="Hornburger P."/>
            <person name="Mueller R.-W."/>
            <person name="Bruemmer F."/>
            <person name="Labrenz M."/>
            <person name="Spormann A.M."/>
            <person name="Op den Camp H."/>
            <person name="Overmann J."/>
            <person name="Amann R."/>
            <person name="Jetten M.S.M."/>
            <person name="Mascher T."/>
            <person name="Medema M.H."/>
            <person name="Devos D.P."/>
            <person name="Kaster A.-K."/>
            <person name="Ovreas L."/>
            <person name="Rohde M."/>
            <person name="Galperin M.Y."/>
            <person name="Jogler C."/>
        </authorList>
    </citation>
    <scope>NUCLEOTIDE SEQUENCE [LARGE SCALE GENOMIC DNA]</scope>
    <source>
        <strain evidence="1 2">K22_7</strain>
    </source>
</reference>
<dbReference type="SUPFAM" id="SSF82607">
    <property type="entry name" value="YbaB-like"/>
    <property type="match status" value="1"/>
</dbReference>